<keyword evidence="5" id="KW-1185">Reference proteome</keyword>
<dbReference type="InterPro" id="IPR006633">
    <property type="entry name" value="Carb-bd_sugar_hydrolysis-dom"/>
</dbReference>
<name>A0A4R1QF09_9BACL</name>
<feature type="signal peptide" evidence="2">
    <location>
        <begin position="1"/>
        <end position="20"/>
    </location>
</feature>
<feature type="transmembrane region" description="Helical" evidence="1">
    <location>
        <begin position="410"/>
        <end position="430"/>
    </location>
</feature>
<dbReference type="Pfam" id="PF05048">
    <property type="entry name" value="NosD"/>
    <property type="match status" value="1"/>
</dbReference>
<evidence type="ECO:0000256" key="2">
    <source>
        <dbReference type="SAM" id="SignalP"/>
    </source>
</evidence>
<dbReference type="NCBIfam" id="TIGR03804">
    <property type="entry name" value="para_beta_helix"/>
    <property type="match status" value="3"/>
</dbReference>
<evidence type="ECO:0000313" key="4">
    <source>
        <dbReference type="EMBL" id="TCL48067.1"/>
    </source>
</evidence>
<dbReference type="EMBL" id="SLUL01000010">
    <property type="protein sequence ID" value="TCL48067.1"/>
    <property type="molecule type" value="Genomic_DNA"/>
</dbReference>
<dbReference type="Gene3D" id="2.160.20.10">
    <property type="entry name" value="Single-stranded right-handed beta-helix, Pectin lyase-like"/>
    <property type="match status" value="2"/>
</dbReference>
<feature type="chain" id="PRO_5038380478" evidence="2">
    <location>
        <begin position="21"/>
        <end position="435"/>
    </location>
</feature>
<keyword evidence="1" id="KW-0812">Transmembrane</keyword>
<dbReference type="InterPro" id="IPR011050">
    <property type="entry name" value="Pectin_lyase_fold/virulence"/>
</dbReference>
<dbReference type="NCBIfam" id="TIGR04247">
    <property type="entry name" value="NosD_copper_fam"/>
    <property type="match status" value="1"/>
</dbReference>
<dbReference type="SMART" id="SM00710">
    <property type="entry name" value="PbH1"/>
    <property type="match status" value="8"/>
</dbReference>
<dbReference type="SMART" id="SM00722">
    <property type="entry name" value="CASH"/>
    <property type="match status" value="1"/>
</dbReference>
<keyword evidence="1" id="KW-0472">Membrane</keyword>
<evidence type="ECO:0000256" key="1">
    <source>
        <dbReference type="SAM" id="Phobius"/>
    </source>
</evidence>
<sequence>MKKWVVGFVFFLGLFSGALSDVKAEQTLQQLIDETPANGTVYLENKTYIGDVVIRKPLKIKGARYTVIKGSGKGNVVTIQSPHVVLEGITITNSGKSRSTQEEFAAVKIYSNYNTLKNITITNSFHGIYLSKAHHNRIENVRVIGKGGGEIAGQGNGLHIYYSNFNRLTRNTIVGTRDGIFFDYSNKNIVEQNNVSHTRYGLHYMYSDYNEFYQNQFIFNTGGAAIMNSNHLILKNNKFLLNQGMRSFGVLLQMANNNQIINNEFYQNQRGLYIDQSTNNFIKGNMILQNQIGVELWASSQQQTFTNNRFSRNVTAVLSLGGEANNQWSFHGVGNHWGDQARLFDLNQDGRGESPFEYKSSLHKIIEKNELAYLFLNTPSIHIFEKINELLHEDKVMAMDPHPLVEHDEISMKFIVVWLILVGMGFLMILKLKRG</sequence>
<protein>
    <submittedName>
        <fullName evidence="4">Nitrous oxidase accessory protein</fullName>
    </submittedName>
</protein>
<accession>A0A4R1QF09</accession>
<dbReference type="InterPro" id="IPR012334">
    <property type="entry name" value="Pectin_lyas_fold"/>
</dbReference>
<gene>
    <name evidence="4" type="ORF">EDD69_11073</name>
</gene>
<dbReference type="InterPro" id="IPR006626">
    <property type="entry name" value="PbH1"/>
</dbReference>
<keyword evidence="2" id="KW-0732">Signal</keyword>
<evidence type="ECO:0000259" key="3">
    <source>
        <dbReference type="SMART" id="SM00722"/>
    </source>
</evidence>
<reference evidence="4 5" key="1">
    <citation type="submission" date="2019-03" db="EMBL/GenBank/DDBJ databases">
        <title>Genomic Encyclopedia of Type Strains, Phase IV (KMG-IV): sequencing the most valuable type-strain genomes for metagenomic binning, comparative biology and taxonomic classification.</title>
        <authorList>
            <person name="Goeker M."/>
        </authorList>
    </citation>
    <scope>NUCLEOTIDE SEQUENCE [LARGE SCALE GENOMIC DNA]</scope>
    <source>
        <strain evidence="4 5">DSM 24979</strain>
    </source>
</reference>
<dbReference type="InterPro" id="IPR007742">
    <property type="entry name" value="NosD_dom"/>
</dbReference>
<evidence type="ECO:0000313" key="5">
    <source>
        <dbReference type="Proteomes" id="UP000295658"/>
    </source>
</evidence>
<keyword evidence="1" id="KW-1133">Transmembrane helix</keyword>
<comment type="caution">
    <text evidence="4">The sequence shown here is derived from an EMBL/GenBank/DDBJ whole genome shotgun (WGS) entry which is preliminary data.</text>
</comment>
<dbReference type="RefSeq" id="WP_132948855.1">
    <property type="nucleotide sequence ID" value="NZ_SLUL01000010.1"/>
</dbReference>
<dbReference type="AlphaFoldDB" id="A0A4R1QF09"/>
<dbReference type="InterPro" id="IPR022441">
    <property type="entry name" value="Para_beta_helix_rpt-2"/>
</dbReference>
<dbReference type="OrthoDB" id="159063at2"/>
<organism evidence="4 5">
    <name type="scientific">Thermolongibacillus altinsuensis</name>
    <dbReference type="NCBI Taxonomy" id="575256"/>
    <lineage>
        <taxon>Bacteria</taxon>
        <taxon>Bacillati</taxon>
        <taxon>Bacillota</taxon>
        <taxon>Bacilli</taxon>
        <taxon>Bacillales</taxon>
        <taxon>Anoxybacillaceae</taxon>
        <taxon>Thermolongibacillus</taxon>
    </lineage>
</organism>
<dbReference type="Proteomes" id="UP000295658">
    <property type="component" value="Unassembled WGS sequence"/>
</dbReference>
<dbReference type="InterPro" id="IPR026464">
    <property type="entry name" value="NosD_copper_fam"/>
</dbReference>
<feature type="domain" description="Carbohydrate-binding/sugar hydrolysis" evidence="3">
    <location>
        <begin position="31"/>
        <end position="183"/>
    </location>
</feature>
<proteinExistence type="predicted"/>
<dbReference type="SUPFAM" id="SSF51126">
    <property type="entry name" value="Pectin lyase-like"/>
    <property type="match status" value="1"/>
</dbReference>